<name>A0A375INI3_9BURK</name>
<evidence type="ECO:0000313" key="3">
    <source>
        <dbReference type="Proteomes" id="UP000255505"/>
    </source>
</evidence>
<dbReference type="Proteomes" id="UP000255505">
    <property type="component" value="Plasmid II"/>
</dbReference>
<keyword evidence="1" id="KW-0812">Transmembrane</keyword>
<feature type="transmembrane region" description="Helical" evidence="1">
    <location>
        <begin position="123"/>
        <end position="142"/>
    </location>
</feature>
<accession>A0A375INI3</accession>
<feature type="transmembrane region" description="Helical" evidence="1">
    <location>
        <begin position="97"/>
        <end position="117"/>
    </location>
</feature>
<protein>
    <submittedName>
        <fullName evidence="2">Permease (Modular protein)</fullName>
    </submittedName>
</protein>
<reference evidence="2 3" key="1">
    <citation type="submission" date="2018-01" db="EMBL/GenBank/DDBJ databases">
        <authorList>
            <person name="Gaut B.S."/>
            <person name="Morton B.R."/>
            <person name="Clegg M.T."/>
            <person name="Duvall M.R."/>
        </authorList>
    </citation>
    <scope>NUCLEOTIDE SEQUENCE [LARGE SCALE GENOMIC DNA]</scope>
    <source>
        <strain evidence="2">Cupriavidus taiwanensis LMG 19425</strain>
        <plasmid evidence="3">Plasmid ii</plasmid>
    </source>
</reference>
<feature type="transmembrane region" description="Helical" evidence="1">
    <location>
        <begin position="68"/>
        <end position="90"/>
    </location>
</feature>
<sequence length="146" mass="15355">MRIVIICGRSLSASRHACRFRPRPPSLFLRPRRPAARWRRARGAAGAGVSKALQAGGWRYRAGVGARAVAAIAGGYALAALATAVLALYLPMARHDAVTTATLLSFAFYAGAAVWVFAVRSAWRAWAGLALPAALLSAMLVLGRGA</sequence>
<evidence type="ECO:0000256" key="1">
    <source>
        <dbReference type="SAM" id="Phobius"/>
    </source>
</evidence>
<dbReference type="InterPro" id="IPR022109">
    <property type="entry name" value="DUF3649"/>
</dbReference>
<geneLocation type="plasmid" evidence="2">
    <name>II</name>
</geneLocation>
<dbReference type="AlphaFoldDB" id="A0A375INI3"/>
<dbReference type="EMBL" id="LT991977">
    <property type="protein sequence ID" value="SPK76236.1"/>
    <property type="molecule type" value="Genomic_DNA"/>
</dbReference>
<keyword evidence="1" id="KW-0472">Membrane</keyword>
<organism evidence="2 3">
    <name type="scientific">Cupriavidus taiwanensis</name>
    <dbReference type="NCBI Taxonomy" id="164546"/>
    <lineage>
        <taxon>Bacteria</taxon>
        <taxon>Pseudomonadati</taxon>
        <taxon>Pseudomonadota</taxon>
        <taxon>Betaproteobacteria</taxon>
        <taxon>Burkholderiales</taxon>
        <taxon>Burkholderiaceae</taxon>
        <taxon>Cupriavidus</taxon>
    </lineage>
</organism>
<proteinExistence type="predicted"/>
<keyword evidence="1" id="KW-1133">Transmembrane helix</keyword>
<dbReference type="Pfam" id="PF12365">
    <property type="entry name" value="DUF3649"/>
    <property type="match status" value="1"/>
</dbReference>
<keyword evidence="2" id="KW-0614">Plasmid</keyword>
<evidence type="ECO:0000313" key="2">
    <source>
        <dbReference type="EMBL" id="SPK76236.1"/>
    </source>
</evidence>
<gene>
    <name evidence="2" type="ORF">CT19425_MP70404</name>
</gene>